<dbReference type="EMBL" id="FUXI01000006">
    <property type="protein sequence ID" value="SJZ56017.1"/>
    <property type="molecule type" value="Genomic_DNA"/>
</dbReference>
<reference evidence="3" key="1">
    <citation type="submission" date="2017-02" db="EMBL/GenBank/DDBJ databases">
        <authorList>
            <person name="Varghese N."/>
            <person name="Submissions S."/>
        </authorList>
    </citation>
    <scope>NUCLEOTIDE SEQUENCE [LARGE SCALE GENOMIC DNA]</scope>
    <source>
        <strain evidence="3">ATCC BAA-1030</strain>
    </source>
</reference>
<organism evidence="2 3">
    <name type="scientific">Pilibacter termitis</name>
    <dbReference type="NCBI Taxonomy" id="263852"/>
    <lineage>
        <taxon>Bacteria</taxon>
        <taxon>Bacillati</taxon>
        <taxon>Bacillota</taxon>
        <taxon>Bacilli</taxon>
        <taxon>Lactobacillales</taxon>
        <taxon>Enterococcaceae</taxon>
        <taxon>Pilibacter</taxon>
    </lineage>
</organism>
<dbReference type="AlphaFoldDB" id="A0A1T4LN29"/>
<feature type="domain" description="DUF7916" evidence="1">
    <location>
        <begin position="5"/>
        <end position="287"/>
    </location>
</feature>
<gene>
    <name evidence="2" type="ORF">SAMN02745116_00730</name>
</gene>
<dbReference type="RefSeq" id="WP_078806684.1">
    <property type="nucleotide sequence ID" value="NZ_FUXI01000006.1"/>
</dbReference>
<evidence type="ECO:0000313" key="2">
    <source>
        <dbReference type="EMBL" id="SJZ56017.1"/>
    </source>
</evidence>
<dbReference type="OrthoDB" id="5581965at2"/>
<name>A0A1T4LN29_9ENTE</name>
<accession>A0A1T4LN29</accession>
<protein>
    <recommendedName>
        <fullName evidence="1">DUF7916 domain-containing protein</fullName>
    </recommendedName>
</protein>
<keyword evidence="3" id="KW-1185">Reference proteome</keyword>
<proteinExistence type="predicted"/>
<dbReference type="Pfam" id="PF25509">
    <property type="entry name" value="DUF7916"/>
    <property type="match status" value="1"/>
</dbReference>
<evidence type="ECO:0000313" key="3">
    <source>
        <dbReference type="Proteomes" id="UP000190328"/>
    </source>
</evidence>
<evidence type="ECO:0000259" key="1">
    <source>
        <dbReference type="Pfam" id="PF25509"/>
    </source>
</evidence>
<dbReference type="SUPFAM" id="SSF51569">
    <property type="entry name" value="Aldolase"/>
    <property type="match status" value="1"/>
</dbReference>
<dbReference type="InterPro" id="IPR057238">
    <property type="entry name" value="DUF7916"/>
</dbReference>
<dbReference type="Proteomes" id="UP000190328">
    <property type="component" value="Unassembled WGS sequence"/>
</dbReference>
<dbReference type="STRING" id="263852.SAMN02745116_00730"/>
<sequence>MNRILACVASDFGKKETPLELKQAIKASEGRVILAEVAAETPSLFPEVTSGELATAFGADLILLKGFDVSTGKIASLPEVQGKSPVETLRELTGVAVGINLEITDDGIDSKRATASSIQQALAMKPDFLALTGYQKPEVTAQRILKEIQEVRKQYAGFLFVNPVIAHASQLNKEDLLAYAKAGADLIVLPAPATVPGVSEALLAEVAISLQKAGALVSATISTSQEGSDTDTIRSIALSAKRAGVDVYGLGDAGVAGMATPEAIQTLSIAVRGKRHTYVRMARSARR</sequence>